<name>A0ABT3VG45_9ACTN</name>
<dbReference type="Gene3D" id="3.40.47.10">
    <property type="match status" value="2"/>
</dbReference>
<keyword evidence="3" id="KW-0808">Transferase</keyword>
<evidence type="ECO:0000313" key="7">
    <source>
        <dbReference type="Proteomes" id="UP001165590"/>
    </source>
</evidence>
<feature type="domain" description="Ketosynthase family 3 (KS3)" evidence="5">
    <location>
        <begin position="14"/>
        <end position="451"/>
    </location>
</feature>
<evidence type="ECO:0000256" key="2">
    <source>
        <dbReference type="ARBA" id="ARBA00022553"/>
    </source>
</evidence>
<feature type="region of interest" description="Disordered" evidence="4">
    <location>
        <begin position="921"/>
        <end position="964"/>
    </location>
</feature>
<evidence type="ECO:0000256" key="4">
    <source>
        <dbReference type="SAM" id="MobiDB-lite"/>
    </source>
</evidence>
<proteinExistence type="inferred from homology"/>
<dbReference type="InterPro" id="IPR014030">
    <property type="entry name" value="Ketoacyl_synth_N"/>
</dbReference>
<organism evidence="6 7">
    <name type="scientific">Streptomyces ortus</name>
    <dbReference type="NCBI Taxonomy" id="2867268"/>
    <lineage>
        <taxon>Bacteria</taxon>
        <taxon>Bacillati</taxon>
        <taxon>Actinomycetota</taxon>
        <taxon>Actinomycetes</taxon>
        <taxon>Kitasatosporales</taxon>
        <taxon>Streptomycetaceae</taxon>
        <taxon>Streptomyces</taxon>
    </lineage>
</organism>
<dbReference type="SMART" id="SM00825">
    <property type="entry name" value="PKS_KS"/>
    <property type="match status" value="1"/>
</dbReference>
<gene>
    <name evidence="6" type="ORF">K3769_39985</name>
</gene>
<protein>
    <recommendedName>
        <fullName evidence="5">Ketosynthase family 3 (KS3) domain-containing protein</fullName>
    </recommendedName>
</protein>
<dbReference type="CDD" id="cd00833">
    <property type="entry name" value="PKS"/>
    <property type="match status" value="1"/>
</dbReference>
<dbReference type="PANTHER" id="PTHR43775">
    <property type="entry name" value="FATTY ACID SYNTHASE"/>
    <property type="match status" value="1"/>
</dbReference>
<dbReference type="EMBL" id="JAIFZO010000002">
    <property type="protein sequence ID" value="MCX4238850.1"/>
    <property type="molecule type" value="Genomic_DNA"/>
</dbReference>
<comment type="caution">
    <text evidence="6">The sequence shown here is derived from an EMBL/GenBank/DDBJ whole genome shotgun (WGS) entry which is preliminary data.</text>
</comment>
<dbReference type="Pfam" id="PF02801">
    <property type="entry name" value="Ketoacyl-synt_C"/>
    <property type="match status" value="1"/>
</dbReference>
<keyword evidence="2" id="KW-0597">Phosphoprotein</keyword>
<keyword evidence="1" id="KW-0596">Phosphopantetheine</keyword>
<dbReference type="InterPro" id="IPR014031">
    <property type="entry name" value="Ketoacyl_synth_C"/>
</dbReference>
<dbReference type="Pfam" id="PF00109">
    <property type="entry name" value="ketoacyl-synt"/>
    <property type="match status" value="3"/>
</dbReference>
<reference evidence="6" key="1">
    <citation type="journal article" date="2022" name="bioRxiv">
        <title>Discovery and biosynthetic assessment of Streptomyces ortus sp nov. isolated from a deep-sea sponge.</title>
        <authorList>
            <person name="Williams S.E."/>
        </authorList>
    </citation>
    <scope>NUCLEOTIDE SEQUENCE</scope>
    <source>
        <strain evidence="6">A15ISP2-DRY2</strain>
    </source>
</reference>
<dbReference type="InterPro" id="IPR016039">
    <property type="entry name" value="Thiolase-like"/>
</dbReference>
<evidence type="ECO:0000256" key="1">
    <source>
        <dbReference type="ARBA" id="ARBA00022450"/>
    </source>
</evidence>
<dbReference type="Proteomes" id="UP001165590">
    <property type="component" value="Unassembled WGS sequence"/>
</dbReference>
<evidence type="ECO:0000256" key="3">
    <source>
        <dbReference type="RuleBase" id="RU003694"/>
    </source>
</evidence>
<dbReference type="Gene3D" id="3.10.129.110">
    <property type="entry name" value="Polyketide synthase dehydratase"/>
    <property type="match status" value="1"/>
</dbReference>
<dbReference type="InterPro" id="IPR020841">
    <property type="entry name" value="PKS_Beta-ketoAc_synthase_dom"/>
</dbReference>
<dbReference type="SUPFAM" id="SSF53901">
    <property type="entry name" value="Thiolase-like"/>
    <property type="match status" value="3"/>
</dbReference>
<dbReference type="PANTHER" id="PTHR43775:SF37">
    <property type="entry name" value="SI:DKEY-61P9.11"/>
    <property type="match status" value="1"/>
</dbReference>
<dbReference type="InterPro" id="IPR050091">
    <property type="entry name" value="PKS_NRPS_Biosynth_Enz"/>
</dbReference>
<accession>A0ABT3VG45</accession>
<evidence type="ECO:0000259" key="5">
    <source>
        <dbReference type="PROSITE" id="PS52004"/>
    </source>
</evidence>
<comment type="similarity">
    <text evidence="3">Belongs to the thiolase-like superfamily. Beta-ketoacyl-ACP synthases family.</text>
</comment>
<keyword evidence="7" id="KW-1185">Reference proteome</keyword>
<sequence>MTSRTDQATTASDTDTVAIVGMGMVVPGCSSPEQFWKVLQQEQPQYSLPGDRWDLATLQSDQDGEQDRIRHRRMGYIHQDFAAHPGTDDACVPQLDEFGRWLRHSVLQALDGVATAHGTRCLVSVGATAEGSQRLEESLVAERAARMMGAGPSPADPLRRALRSRYPRAAADSTTYLPHRQVRDALGDLLPRINEISVIDSACATASYTIDMGWKALLAGECDLAVCAASFVLSRRTNVLFSQMGGYADSGDLRAYDRAACGTMFSDGAAAVVLKRHAQAVSDGDHILATVLASGGSTDGRGKGIIAPNPTGQLRALTRAMSRAAVTPRDVQWVVGHGTGTKVGDARELQMLRTAAGDRAHWQVTSNKSLVGHTGWAAGIVSVIHAVLGLRHQQIPAQQRYDAVRDPGMLGRALSVPTLNIEWPAQPGRPRVAAVCAYGLGGTNCCVLIADDAPRPAPAAAKHDVVVSAYHAHLPGLPDRSATDNWLRTGNATWPDAFATPYPPLPGSTTTLPPSTHRSLDRSHLMTLHATRTAVDAGTLRWGDAERTGVFLAHLGPTHGSIEYALRVSADDLARRLTEHPTADARLSPDLVARRAREQVARGDSDTFTGFIGNVMASRVAVQFDLHGQAASFDAGRDSLLAALHAARRSLSSGDLDFALVLAVAANAAGGDMLREPGTAGPVREGVFILLLASADSARTHKLPVLARVEAVPGTAPHHSPGVLPGHQGFLGADSAVQVLRTLACPDTPSVVAPLEDDRTPAVRLVRPGRIPRPHPKAASHADAGHGRFFLRHRRSRSSRAALWHVPLGQRQGILLPHCADQDRPVVPAAVLLEMAAEAAVDLAPGWVPEAFHDVFLPSSVRLRRTKPSDAGPTLAVAATVRDASGPRALVDVRITRDLLLADGGILRPAHLHARVRVRLGRPPDPARPARTPPLTAPLPPGPCRTTAQDRPTLDGSDGSDGKETTVTVYESTHFGPHPYGVCALWQPPAHEERKVSSAFWSPVDLIDTLLRTDSDSDGPAPHPPDPCSVSFIRELRLHTPGNDVELADRSTGPVVLHHLLPGPATGGREHWLAATAAGRPLVSVVGLRRWGQPRAPGGESR</sequence>
<dbReference type="InterPro" id="IPR042104">
    <property type="entry name" value="PKS_dehydratase_sf"/>
</dbReference>
<feature type="compositionally biased region" description="Pro residues" evidence="4">
    <location>
        <begin position="923"/>
        <end position="943"/>
    </location>
</feature>
<dbReference type="PROSITE" id="PS52004">
    <property type="entry name" value="KS3_2"/>
    <property type="match status" value="1"/>
</dbReference>
<evidence type="ECO:0000313" key="6">
    <source>
        <dbReference type="EMBL" id="MCX4238850.1"/>
    </source>
</evidence>